<evidence type="ECO:0000313" key="1">
    <source>
        <dbReference type="EMBL" id="MFC4424809.1"/>
    </source>
</evidence>
<protein>
    <submittedName>
        <fullName evidence="1">Uncharacterized protein</fullName>
    </submittedName>
</protein>
<reference evidence="2" key="1">
    <citation type="journal article" date="2019" name="Int. J. Syst. Evol. Microbiol.">
        <title>The Global Catalogue of Microorganisms (GCM) 10K type strain sequencing project: providing services to taxonomists for standard genome sequencing and annotation.</title>
        <authorList>
            <consortium name="The Broad Institute Genomics Platform"/>
            <consortium name="The Broad Institute Genome Sequencing Center for Infectious Disease"/>
            <person name="Wu L."/>
            <person name="Ma J."/>
        </authorList>
    </citation>
    <scope>NUCLEOTIDE SEQUENCE [LARGE SCALE GENOMIC DNA]</scope>
    <source>
        <strain evidence="2">CCUG 56029</strain>
    </source>
</reference>
<dbReference type="RefSeq" id="WP_380035345.1">
    <property type="nucleotide sequence ID" value="NZ_JBHSEH010000004.1"/>
</dbReference>
<name>A0ABV8XGT5_9DEIO</name>
<accession>A0ABV8XGT5</accession>
<gene>
    <name evidence="1" type="ORF">ACFOZ9_01205</name>
</gene>
<sequence length="151" mass="17278">MSTPPAVEVDLLDLLDWTEEPDLQEGSLVCVYRRGRPWRIHRVTRLDGRTVTVSTGHQYDLNTGKPLLGSGKAHRADASVRLELLTREDLEYLIVLEFQKVVGNIVLARLNETQWRQLLPGAQATLELIRTLLREEPHKLTNRHRTVTPVE</sequence>
<dbReference type="EMBL" id="JBHSEH010000004">
    <property type="protein sequence ID" value="MFC4424809.1"/>
    <property type="molecule type" value="Genomic_DNA"/>
</dbReference>
<dbReference type="Proteomes" id="UP001595998">
    <property type="component" value="Unassembled WGS sequence"/>
</dbReference>
<keyword evidence="2" id="KW-1185">Reference proteome</keyword>
<evidence type="ECO:0000313" key="2">
    <source>
        <dbReference type="Proteomes" id="UP001595998"/>
    </source>
</evidence>
<comment type="caution">
    <text evidence="1">The sequence shown here is derived from an EMBL/GenBank/DDBJ whole genome shotgun (WGS) entry which is preliminary data.</text>
</comment>
<organism evidence="1 2">
    <name type="scientific">Deinococcus navajonensis</name>
    <dbReference type="NCBI Taxonomy" id="309884"/>
    <lineage>
        <taxon>Bacteria</taxon>
        <taxon>Thermotogati</taxon>
        <taxon>Deinococcota</taxon>
        <taxon>Deinococci</taxon>
        <taxon>Deinococcales</taxon>
        <taxon>Deinococcaceae</taxon>
        <taxon>Deinococcus</taxon>
    </lineage>
</organism>
<proteinExistence type="predicted"/>